<organism evidence="2 3">
    <name type="scientific">Xylocopa violacea</name>
    <name type="common">Violet carpenter bee</name>
    <name type="synonym">Apis violacea</name>
    <dbReference type="NCBI Taxonomy" id="135666"/>
    <lineage>
        <taxon>Eukaryota</taxon>
        <taxon>Metazoa</taxon>
        <taxon>Ecdysozoa</taxon>
        <taxon>Arthropoda</taxon>
        <taxon>Hexapoda</taxon>
        <taxon>Insecta</taxon>
        <taxon>Pterygota</taxon>
        <taxon>Neoptera</taxon>
        <taxon>Endopterygota</taxon>
        <taxon>Hymenoptera</taxon>
        <taxon>Apocrita</taxon>
        <taxon>Aculeata</taxon>
        <taxon>Apoidea</taxon>
        <taxon>Anthophila</taxon>
        <taxon>Apidae</taxon>
        <taxon>Xylocopa</taxon>
        <taxon>Xylocopa</taxon>
    </lineage>
</organism>
<evidence type="ECO:0000256" key="1">
    <source>
        <dbReference type="SAM" id="MobiDB-lite"/>
    </source>
</evidence>
<evidence type="ECO:0000313" key="2">
    <source>
        <dbReference type="EMBL" id="CAL7939508.1"/>
    </source>
</evidence>
<feature type="compositionally biased region" description="Acidic residues" evidence="1">
    <location>
        <begin position="43"/>
        <end position="54"/>
    </location>
</feature>
<sequence>MSNSTLEKLLGILRNKMIGTADQSTTPGLVNAKRVRNALPSSVDEEDEGEEDEGDHGKGMRRGEEEDDGNVDVDARSTCKEKLPEWFSMIENGIKLSGPVTDL</sequence>
<gene>
    <name evidence="2" type="ORF">XYLVIOL_LOCUS3926</name>
</gene>
<name>A0ABP1NEU4_XYLVO</name>
<feature type="compositionally biased region" description="Basic and acidic residues" evidence="1">
    <location>
        <begin position="55"/>
        <end position="64"/>
    </location>
</feature>
<reference evidence="2 3" key="1">
    <citation type="submission" date="2024-08" db="EMBL/GenBank/DDBJ databases">
        <authorList>
            <person name="Will J Nash"/>
            <person name="Angela Man"/>
            <person name="Seanna McTaggart"/>
            <person name="Kendall Baker"/>
            <person name="Tom Barker"/>
            <person name="Leah Catchpole"/>
            <person name="Alex Durrant"/>
            <person name="Karim Gharbi"/>
            <person name="Naomi Irish"/>
            <person name="Gemy Kaithakottil"/>
            <person name="Debby Ku"/>
            <person name="Aaliyah Providence"/>
            <person name="Felix Shaw"/>
            <person name="David Swarbreck"/>
            <person name="Chris Watkins"/>
            <person name="Ann M. McCartney"/>
            <person name="Giulio Formenti"/>
            <person name="Alice Mouton"/>
            <person name="Noel Vella"/>
            <person name="Bjorn M von Reumont"/>
            <person name="Adriana Vella"/>
            <person name="Wilfried Haerty"/>
        </authorList>
    </citation>
    <scope>NUCLEOTIDE SEQUENCE [LARGE SCALE GENOMIC DNA]</scope>
</reference>
<accession>A0ABP1NEU4</accession>
<dbReference type="Proteomes" id="UP001642520">
    <property type="component" value="Unassembled WGS sequence"/>
</dbReference>
<comment type="caution">
    <text evidence="2">The sequence shown here is derived from an EMBL/GenBank/DDBJ whole genome shotgun (WGS) entry which is preliminary data.</text>
</comment>
<evidence type="ECO:0000313" key="3">
    <source>
        <dbReference type="Proteomes" id="UP001642520"/>
    </source>
</evidence>
<feature type="region of interest" description="Disordered" evidence="1">
    <location>
        <begin position="20"/>
        <end position="77"/>
    </location>
</feature>
<protein>
    <submittedName>
        <fullName evidence="2">Uncharacterized protein</fullName>
    </submittedName>
</protein>
<dbReference type="EMBL" id="CAXAJV020001290">
    <property type="protein sequence ID" value="CAL7939508.1"/>
    <property type="molecule type" value="Genomic_DNA"/>
</dbReference>
<keyword evidence="3" id="KW-1185">Reference proteome</keyword>
<proteinExistence type="predicted"/>